<feature type="domain" description="RNA polymerase sigma factor 54 core-binding" evidence="10">
    <location>
        <begin position="84"/>
        <end position="263"/>
    </location>
</feature>
<evidence type="ECO:0000313" key="12">
    <source>
        <dbReference type="Proteomes" id="UP001164726"/>
    </source>
</evidence>
<keyword evidence="12" id="KW-1185">Reference proteome</keyword>
<keyword evidence="4" id="KW-0548">Nucleotidyltransferase</keyword>
<dbReference type="PRINTS" id="PR00045">
    <property type="entry name" value="SIGMA54FCT"/>
</dbReference>
<evidence type="ECO:0000256" key="7">
    <source>
        <dbReference type="ARBA" id="ARBA00023125"/>
    </source>
</evidence>
<dbReference type="Pfam" id="PF04963">
    <property type="entry name" value="Sigma54_CBD"/>
    <property type="match status" value="1"/>
</dbReference>
<evidence type="ECO:0000256" key="8">
    <source>
        <dbReference type="ARBA" id="ARBA00023163"/>
    </source>
</evidence>
<keyword evidence="3" id="KW-0808">Transferase</keyword>
<protein>
    <submittedName>
        <fullName evidence="11">RNA polymerase factor sigma-54</fullName>
    </submittedName>
</protein>
<dbReference type="InterPro" id="IPR007634">
    <property type="entry name" value="RNA_pol_sigma_54_DNA-bd"/>
</dbReference>
<dbReference type="Proteomes" id="UP001164726">
    <property type="component" value="Chromosome"/>
</dbReference>
<organism evidence="11 12">
    <name type="scientific">Fervidibacillus halotolerans</name>
    <dbReference type="NCBI Taxonomy" id="2980027"/>
    <lineage>
        <taxon>Bacteria</taxon>
        <taxon>Bacillati</taxon>
        <taxon>Bacillota</taxon>
        <taxon>Bacilli</taxon>
        <taxon>Bacillales</taxon>
        <taxon>Bacillaceae</taxon>
        <taxon>Fervidibacillus</taxon>
    </lineage>
</organism>
<dbReference type="GO" id="GO:0016779">
    <property type="term" value="F:nucleotidyltransferase activity"/>
    <property type="evidence" value="ECO:0007669"/>
    <property type="project" value="UniProtKB-KW"/>
</dbReference>
<keyword evidence="7" id="KW-0238">DNA-binding</keyword>
<dbReference type="GO" id="GO:0001216">
    <property type="term" value="F:DNA-binding transcription activator activity"/>
    <property type="evidence" value="ECO:0007669"/>
    <property type="project" value="InterPro"/>
</dbReference>
<dbReference type="PROSITE" id="PS00717">
    <property type="entry name" value="SIGMA54_1"/>
    <property type="match status" value="1"/>
</dbReference>
<evidence type="ECO:0000256" key="6">
    <source>
        <dbReference type="ARBA" id="ARBA00023082"/>
    </source>
</evidence>
<evidence type="ECO:0000259" key="9">
    <source>
        <dbReference type="Pfam" id="PF04552"/>
    </source>
</evidence>
<proteinExistence type="inferred from homology"/>
<accession>A0A9E8LZ44</accession>
<dbReference type="PIRSF" id="PIRSF000774">
    <property type="entry name" value="RpoN"/>
    <property type="match status" value="1"/>
</dbReference>
<sequence length="438" mass="51675">MIGNHLLQQQTTQLHMTQQLVQSISLLQLSTMEFASFLEELAVENPLIEIESNFHSLVNPNDFMKQNRFNQRMPIETVPLGNGVTLYDHLREQLTFLPLSEGEKKRLHFLILNIDENGYLEMDIEEASALLNISVFEGKRILEIIQQMDPPGVGARNLQECLILQLKRKFPSNHPYVQILSRHFQKFVDKKWKDIVQEEGTTYQQLQQLFDEVQSLNPKPGSIFSKEQPSYVIPDVSIEKRGEKWFIQLNEDRYFRITFNDSYYEQLLMTGREELRKYMQKHVDQYHWIRKSMEQRRKTILSVVKEIIDRQELFLLGETDELKPLTMQEIADAINVHESTVSRTVKNKFIRTPVKTMPIRQLFSQRVENGPMGEDMSSDYIKHQLVSIIQGENKKKPYSDQEIVKILRTKDIHISRRTVAKYREQLNIPPSLKRKRFD</sequence>
<dbReference type="EMBL" id="CP106877">
    <property type="protein sequence ID" value="WAA11945.1"/>
    <property type="molecule type" value="Genomic_DNA"/>
</dbReference>
<evidence type="ECO:0000256" key="3">
    <source>
        <dbReference type="ARBA" id="ARBA00022679"/>
    </source>
</evidence>
<dbReference type="Gene3D" id="1.10.10.1330">
    <property type="entry name" value="RNA polymerase sigma-54 factor, core-binding domain"/>
    <property type="match status" value="1"/>
</dbReference>
<dbReference type="InterPro" id="IPR038709">
    <property type="entry name" value="RpoN_core-bd_sf"/>
</dbReference>
<comment type="similarity">
    <text evidence="1">Belongs to the sigma-54 factor family.</text>
</comment>
<evidence type="ECO:0000259" key="10">
    <source>
        <dbReference type="Pfam" id="PF04963"/>
    </source>
</evidence>
<keyword evidence="5" id="KW-0805">Transcription regulation</keyword>
<dbReference type="RefSeq" id="WP_275420072.1">
    <property type="nucleotide sequence ID" value="NZ_CP106877.1"/>
</dbReference>
<gene>
    <name evidence="11" type="primary">rpoN</name>
    <name evidence="11" type="ORF">OE105_10180</name>
</gene>
<evidence type="ECO:0000313" key="11">
    <source>
        <dbReference type="EMBL" id="WAA11945.1"/>
    </source>
</evidence>
<dbReference type="GO" id="GO:0003677">
    <property type="term" value="F:DNA binding"/>
    <property type="evidence" value="ECO:0007669"/>
    <property type="project" value="UniProtKB-KW"/>
</dbReference>
<evidence type="ECO:0000256" key="2">
    <source>
        <dbReference type="ARBA" id="ARBA00022478"/>
    </source>
</evidence>
<name>A0A9E8LZ44_9BACI</name>
<keyword evidence="2" id="KW-0240">DNA-directed RNA polymerase</keyword>
<dbReference type="PANTHER" id="PTHR32248:SF4">
    <property type="entry name" value="RNA POLYMERASE SIGMA-54 FACTOR"/>
    <property type="match status" value="1"/>
</dbReference>
<evidence type="ECO:0000256" key="4">
    <source>
        <dbReference type="ARBA" id="ARBA00022695"/>
    </source>
</evidence>
<dbReference type="GO" id="GO:0006352">
    <property type="term" value="P:DNA-templated transcription initiation"/>
    <property type="evidence" value="ECO:0007669"/>
    <property type="project" value="InterPro"/>
</dbReference>
<dbReference type="KEGG" id="fhl:OE105_10180"/>
<dbReference type="NCBIfam" id="TIGR02395">
    <property type="entry name" value="rpoN_sigma"/>
    <property type="match status" value="1"/>
</dbReference>
<dbReference type="GO" id="GO:0000428">
    <property type="term" value="C:DNA-directed RNA polymerase complex"/>
    <property type="evidence" value="ECO:0007669"/>
    <property type="project" value="UniProtKB-KW"/>
</dbReference>
<feature type="domain" description="RNA polymerase sigma factor 54 DNA-binding" evidence="9">
    <location>
        <begin position="277"/>
        <end position="436"/>
    </location>
</feature>
<dbReference type="Pfam" id="PF04552">
    <property type="entry name" value="Sigma54_DBD"/>
    <property type="match status" value="1"/>
</dbReference>
<dbReference type="Pfam" id="PF00309">
    <property type="entry name" value="Sigma54_AID"/>
    <property type="match status" value="1"/>
</dbReference>
<keyword evidence="8" id="KW-0804">Transcription</keyword>
<evidence type="ECO:0000256" key="5">
    <source>
        <dbReference type="ARBA" id="ARBA00023015"/>
    </source>
</evidence>
<dbReference type="InterPro" id="IPR007046">
    <property type="entry name" value="RNA_pol_sigma_54_core-bd"/>
</dbReference>
<dbReference type="PROSITE" id="PS50044">
    <property type="entry name" value="SIGMA54_3"/>
    <property type="match status" value="1"/>
</dbReference>
<dbReference type="AlphaFoldDB" id="A0A9E8LZ44"/>
<reference evidence="11" key="1">
    <citation type="submission" date="2022-09" db="EMBL/GenBank/DDBJ databases">
        <title>Complete Genomes of Fervidibacillus albus and Fervidibacillus halotolerans isolated from tidal flat sediments.</title>
        <authorList>
            <person name="Kwon K.K."/>
            <person name="Yang S.-H."/>
            <person name="Park M.J."/>
            <person name="Oh H.-M."/>
        </authorList>
    </citation>
    <scope>NUCLEOTIDE SEQUENCE</scope>
    <source>
        <strain evidence="11">MEBiC13594</strain>
    </source>
</reference>
<keyword evidence="6" id="KW-0731">Sigma factor</keyword>
<dbReference type="InterPro" id="IPR000394">
    <property type="entry name" value="RNA_pol_sigma_54"/>
</dbReference>
<evidence type="ECO:0000256" key="1">
    <source>
        <dbReference type="ARBA" id="ARBA00008798"/>
    </source>
</evidence>
<dbReference type="PROSITE" id="PS00718">
    <property type="entry name" value="SIGMA54_2"/>
    <property type="match status" value="1"/>
</dbReference>
<dbReference type="PANTHER" id="PTHR32248">
    <property type="entry name" value="RNA POLYMERASE SIGMA-54 FACTOR"/>
    <property type="match status" value="1"/>
</dbReference>
<dbReference type="GO" id="GO:0016987">
    <property type="term" value="F:sigma factor activity"/>
    <property type="evidence" value="ECO:0007669"/>
    <property type="project" value="UniProtKB-KW"/>
</dbReference>
<dbReference type="Gene3D" id="1.10.10.60">
    <property type="entry name" value="Homeodomain-like"/>
    <property type="match status" value="1"/>
</dbReference>